<dbReference type="PANTHER" id="PTHR38451">
    <property type="entry name" value="TRNA (ADENINE(22)-N(1))-METHYLTRANSFERASE"/>
    <property type="match status" value="1"/>
</dbReference>
<reference evidence="1 2" key="1">
    <citation type="submission" date="2018-03" db="EMBL/GenBank/DDBJ databases">
        <authorList>
            <person name="Gulvik C.A."/>
        </authorList>
    </citation>
    <scope>NUCLEOTIDE SEQUENCE [LARGE SCALE GENOMIC DNA]</scope>
    <source>
        <strain evidence="1 2">JCM 31581</strain>
    </source>
</reference>
<dbReference type="Gene3D" id="3.40.50.150">
    <property type="entry name" value="Vaccinia Virus protein VP39"/>
    <property type="match status" value="1"/>
</dbReference>
<dbReference type="Proteomes" id="UP000277864">
    <property type="component" value="Unassembled WGS sequence"/>
</dbReference>
<gene>
    <name evidence="1" type="ORF">C7P63_00360</name>
</gene>
<dbReference type="GO" id="GO:0160105">
    <property type="term" value="F:tRNA (adenine(22)-N1)-methyltransferase activity"/>
    <property type="evidence" value="ECO:0007669"/>
    <property type="project" value="InterPro"/>
</dbReference>
<evidence type="ECO:0000313" key="2">
    <source>
        <dbReference type="Proteomes" id="UP000277864"/>
    </source>
</evidence>
<evidence type="ECO:0000313" key="1">
    <source>
        <dbReference type="EMBL" id="RST89569.1"/>
    </source>
</evidence>
<dbReference type="InterPro" id="IPR006901">
    <property type="entry name" value="TrmK"/>
</dbReference>
<dbReference type="Gene3D" id="1.10.287.1890">
    <property type="match status" value="1"/>
</dbReference>
<dbReference type="OrthoDB" id="5881184at2"/>
<sequence>MNETNLSKRLATVAKYVPKNSRLADIGSDHAYLPAWLIQHDLIEAAVAGDVVKGPFQSADKLVRHLGLTNQIAVRLADGLEAIEEKDQIDVITIAGMGGALIRDILQRGKENQRLSGQERLILQPNIGEKILRQWLVENNYYILFEEILEEDHKIYEVIVAEKQLDPVIYTPKEIMFGPCLIKENSLVFQKKWQHELGQKKQILKQLQAANQPLEEKVQGFKQEVTWIKEVLNIDEGE</sequence>
<name>A0A3R9YER7_9ENTE</name>
<keyword evidence="2" id="KW-1185">Reference proteome</keyword>
<protein>
    <submittedName>
        <fullName evidence="1">tRNA (Adenine(22)-N(1))-methyltransferase TrmK</fullName>
    </submittedName>
</protein>
<organism evidence="1 2">
    <name type="scientific">Vagococcus humatus</name>
    <dbReference type="NCBI Taxonomy" id="1889241"/>
    <lineage>
        <taxon>Bacteria</taxon>
        <taxon>Bacillati</taxon>
        <taxon>Bacillota</taxon>
        <taxon>Bacilli</taxon>
        <taxon>Lactobacillales</taxon>
        <taxon>Enterococcaceae</taxon>
        <taxon>Vagococcus</taxon>
    </lineage>
</organism>
<accession>A0A3R9YER7</accession>
<proteinExistence type="predicted"/>
<dbReference type="AlphaFoldDB" id="A0A3R9YER7"/>
<dbReference type="GO" id="GO:0032259">
    <property type="term" value="P:methylation"/>
    <property type="evidence" value="ECO:0007669"/>
    <property type="project" value="UniProtKB-KW"/>
</dbReference>
<dbReference type="PANTHER" id="PTHR38451:SF1">
    <property type="entry name" value="TRNA (ADENINE(22)-N(1))-METHYLTRANSFERASE"/>
    <property type="match status" value="1"/>
</dbReference>
<dbReference type="EMBL" id="PXZH01000001">
    <property type="protein sequence ID" value="RST89569.1"/>
    <property type="molecule type" value="Genomic_DNA"/>
</dbReference>
<dbReference type="Pfam" id="PF04816">
    <property type="entry name" value="TrmK"/>
    <property type="match status" value="1"/>
</dbReference>
<dbReference type="PIRSF" id="PIRSF018637">
    <property type="entry name" value="TrmK"/>
    <property type="match status" value="1"/>
</dbReference>
<dbReference type="InterPro" id="IPR029063">
    <property type="entry name" value="SAM-dependent_MTases_sf"/>
</dbReference>
<dbReference type="RefSeq" id="WP_125942178.1">
    <property type="nucleotide sequence ID" value="NZ_PXZH01000001.1"/>
</dbReference>
<dbReference type="SUPFAM" id="SSF53335">
    <property type="entry name" value="S-adenosyl-L-methionine-dependent methyltransferases"/>
    <property type="match status" value="1"/>
</dbReference>
<comment type="caution">
    <text evidence="1">The sequence shown here is derived from an EMBL/GenBank/DDBJ whole genome shotgun (WGS) entry which is preliminary data.</text>
</comment>
<keyword evidence="1" id="KW-0808">Transferase</keyword>
<keyword evidence="1" id="KW-0489">Methyltransferase</keyword>